<reference evidence="1 2" key="1">
    <citation type="submission" date="2016-03" db="EMBL/GenBank/DDBJ databases">
        <authorList>
            <person name="Ploux O."/>
        </authorList>
    </citation>
    <scope>NUCLEOTIDE SEQUENCE [LARGE SCALE GENOMIC DNA]</scope>
    <source>
        <strain evidence="1 2">LPB0076</strain>
    </source>
</reference>
<evidence type="ECO:0000313" key="2">
    <source>
        <dbReference type="Proteomes" id="UP000093510"/>
    </source>
</evidence>
<gene>
    <name evidence="1" type="ORF">LPBF_09450</name>
</gene>
<dbReference type="Proteomes" id="UP000093510">
    <property type="component" value="Unassembled WGS sequence"/>
</dbReference>
<protein>
    <submittedName>
        <fullName evidence="1">Uncharacterized protein</fullName>
    </submittedName>
</protein>
<name>A0A1B9DYS2_9FLAO</name>
<comment type="caution">
    <text evidence="1">The sequence shown here is derived from an EMBL/GenBank/DDBJ whole genome shotgun (WGS) entry which is preliminary data.</text>
</comment>
<accession>A0A1B9DYS2</accession>
<keyword evidence="2" id="KW-1185">Reference proteome</keyword>
<proteinExistence type="predicted"/>
<dbReference type="AlphaFoldDB" id="A0A1B9DYS2"/>
<sequence length="63" mass="7172">MVFVFYSFFRPLIRDKINKTIKIKNKILAILAAPAAIPPNPKIPAIIARIINVTVHLNIIIFF</sequence>
<organism evidence="1 2">
    <name type="scientific">Flavobacterium crassostreae</name>
    <dbReference type="NCBI Taxonomy" id="1763534"/>
    <lineage>
        <taxon>Bacteria</taxon>
        <taxon>Pseudomonadati</taxon>
        <taxon>Bacteroidota</taxon>
        <taxon>Flavobacteriia</taxon>
        <taxon>Flavobacteriales</taxon>
        <taxon>Flavobacteriaceae</taxon>
        <taxon>Flavobacterium</taxon>
    </lineage>
</organism>
<evidence type="ECO:0000313" key="1">
    <source>
        <dbReference type="EMBL" id="OCB74829.1"/>
    </source>
</evidence>
<dbReference type="EMBL" id="LVEP01000036">
    <property type="protein sequence ID" value="OCB74829.1"/>
    <property type="molecule type" value="Genomic_DNA"/>
</dbReference>